<organism evidence="3 4">
    <name type="scientific">Reticulomyxa filosa</name>
    <dbReference type="NCBI Taxonomy" id="46433"/>
    <lineage>
        <taxon>Eukaryota</taxon>
        <taxon>Sar</taxon>
        <taxon>Rhizaria</taxon>
        <taxon>Retaria</taxon>
        <taxon>Foraminifera</taxon>
        <taxon>Monothalamids</taxon>
        <taxon>Reticulomyxidae</taxon>
        <taxon>Reticulomyxa</taxon>
    </lineage>
</organism>
<evidence type="ECO:0000313" key="4">
    <source>
        <dbReference type="Proteomes" id="UP000023152"/>
    </source>
</evidence>
<dbReference type="AlphaFoldDB" id="X6LU92"/>
<evidence type="ECO:0000313" key="3">
    <source>
        <dbReference type="EMBL" id="ETO05209.1"/>
    </source>
</evidence>
<name>X6LU92_RETFI</name>
<reference evidence="3 4" key="1">
    <citation type="journal article" date="2013" name="Curr. Biol.">
        <title>The Genome of the Foraminiferan Reticulomyxa filosa.</title>
        <authorList>
            <person name="Glockner G."/>
            <person name="Hulsmann N."/>
            <person name="Schleicher M."/>
            <person name="Noegel A.A."/>
            <person name="Eichinger L."/>
            <person name="Gallinger C."/>
            <person name="Pawlowski J."/>
            <person name="Sierra R."/>
            <person name="Euteneuer U."/>
            <person name="Pillet L."/>
            <person name="Moustafa A."/>
            <person name="Platzer M."/>
            <person name="Groth M."/>
            <person name="Szafranski K."/>
            <person name="Schliwa M."/>
        </authorList>
    </citation>
    <scope>NUCLEOTIDE SEQUENCE [LARGE SCALE GENOMIC DNA]</scope>
</reference>
<evidence type="ECO:0000256" key="1">
    <source>
        <dbReference type="SAM" id="MobiDB-lite"/>
    </source>
</evidence>
<dbReference type="EMBL" id="ASPP01028402">
    <property type="protein sequence ID" value="ETO05209.1"/>
    <property type="molecule type" value="Genomic_DNA"/>
</dbReference>
<accession>X6LU92</accession>
<keyword evidence="2" id="KW-0472">Membrane</keyword>
<feature type="region of interest" description="Disordered" evidence="1">
    <location>
        <begin position="1"/>
        <end position="47"/>
    </location>
</feature>
<feature type="compositionally biased region" description="Basic and acidic residues" evidence="1">
    <location>
        <begin position="1"/>
        <end position="18"/>
    </location>
</feature>
<feature type="transmembrane region" description="Helical" evidence="2">
    <location>
        <begin position="59"/>
        <end position="79"/>
    </location>
</feature>
<evidence type="ECO:0008006" key="5">
    <source>
        <dbReference type="Google" id="ProtNLM"/>
    </source>
</evidence>
<dbReference type="PANTHER" id="PTHR16189">
    <property type="entry name" value="TRANSMEMBRANE PROTEIN 104-RELATED"/>
    <property type="match status" value="1"/>
</dbReference>
<feature type="transmembrane region" description="Helical" evidence="2">
    <location>
        <begin position="232"/>
        <end position="251"/>
    </location>
</feature>
<keyword evidence="2" id="KW-1133">Transmembrane helix</keyword>
<feature type="transmembrane region" description="Helical" evidence="2">
    <location>
        <begin position="181"/>
        <end position="203"/>
    </location>
</feature>
<comment type="caution">
    <text evidence="3">The sequence shown here is derived from an EMBL/GenBank/DDBJ whole genome shotgun (WGS) entry which is preliminary data.</text>
</comment>
<dbReference type="Proteomes" id="UP000023152">
    <property type="component" value="Unassembled WGS sequence"/>
</dbReference>
<protein>
    <recommendedName>
        <fullName evidence="5">Amino acid transporter transmembrane domain-containing protein</fullName>
    </recommendedName>
</protein>
<gene>
    <name evidence="3" type="ORF">RFI_32188</name>
</gene>
<dbReference type="OrthoDB" id="28208at2759"/>
<evidence type="ECO:0000256" key="2">
    <source>
        <dbReference type="SAM" id="Phobius"/>
    </source>
</evidence>
<keyword evidence="4" id="KW-1185">Reference proteome</keyword>
<keyword evidence="2" id="KW-0812">Transmembrane</keyword>
<sequence length="270" mass="31139">MFEKDSTELSTWKADEQRPFLIEETSLPKNAAEEESSDENTNNSAIINQTKPFSENKQYYSLWIAGCFLVNYTVGAGVLDLPLHFYQSGYVQSSILLCVLSVLNYCGFLWVVNAMYRGEAITTIATQAGVKRDTILTDQKTTISSIKGISLRTFQKYYQLQRNEYQMNELMGIFCGRKWKIFYEVSFLIGMMATLWAYSVLFATSLTRVFGVSGISNACEIDSGDYACRNLYNFYVGVFWIWTILICLVNFSEQASFQVWYCYFKKYFLF</sequence>
<proteinExistence type="predicted"/>
<feature type="transmembrane region" description="Helical" evidence="2">
    <location>
        <begin position="91"/>
        <end position="112"/>
    </location>
</feature>